<reference evidence="2 3" key="1">
    <citation type="submission" date="2024-02" db="EMBL/GenBank/DDBJ databases">
        <authorList>
            <person name="Chen Y."/>
            <person name="Shah S."/>
            <person name="Dougan E. K."/>
            <person name="Thang M."/>
            <person name="Chan C."/>
        </authorList>
    </citation>
    <scope>NUCLEOTIDE SEQUENCE [LARGE SCALE GENOMIC DNA]</scope>
</reference>
<dbReference type="Gene3D" id="1.10.8.20">
    <property type="entry name" value="N-terminal domain of phosphatidylinositol transfer protein sec14p"/>
    <property type="match status" value="1"/>
</dbReference>
<dbReference type="InterPro" id="IPR011074">
    <property type="entry name" value="CRAL/TRIO_N_dom"/>
</dbReference>
<evidence type="ECO:0000313" key="3">
    <source>
        <dbReference type="Proteomes" id="UP001642484"/>
    </source>
</evidence>
<keyword evidence="3" id="KW-1185">Reference proteome</keyword>
<dbReference type="InterPro" id="IPR001251">
    <property type="entry name" value="CRAL-TRIO_dom"/>
</dbReference>
<comment type="caution">
    <text evidence="2">The sequence shown here is derived from an EMBL/GenBank/DDBJ whole genome shotgun (WGS) entry which is preliminary data.</text>
</comment>
<accession>A0ABP0MTZ4</accession>
<dbReference type="Pfam" id="PF03765">
    <property type="entry name" value="CRAL_TRIO_N"/>
    <property type="match status" value="1"/>
</dbReference>
<dbReference type="PANTHER" id="PTHR45657:SF1">
    <property type="entry name" value="CRAL-TRIO DOMAIN-CONTAINING PROTEIN YKL091C-RELATED"/>
    <property type="match status" value="1"/>
</dbReference>
<name>A0ABP0MTZ4_9DINO</name>
<feature type="domain" description="CRAL-TRIO" evidence="1">
    <location>
        <begin position="90"/>
        <end position="177"/>
    </location>
</feature>
<dbReference type="InterPro" id="IPR036865">
    <property type="entry name" value="CRAL-TRIO_dom_sf"/>
</dbReference>
<dbReference type="EMBL" id="CAXAMN010018947">
    <property type="protein sequence ID" value="CAK9053480.1"/>
    <property type="molecule type" value="Genomic_DNA"/>
</dbReference>
<dbReference type="InterPro" id="IPR036273">
    <property type="entry name" value="CRAL/TRIO_N_dom_sf"/>
</dbReference>
<protein>
    <recommendedName>
        <fullName evidence="1">CRAL-TRIO domain-containing protein</fullName>
    </recommendedName>
</protein>
<proteinExistence type="predicted"/>
<gene>
    <name evidence="2" type="ORF">CCMP2556_LOCUS26882</name>
</gene>
<dbReference type="Proteomes" id="UP001642484">
    <property type="component" value="Unassembled WGS sequence"/>
</dbReference>
<dbReference type="PROSITE" id="PS50191">
    <property type="entry name" value="CRAL_TRIO"/>
    <property type="match status" value="1"/>
</dbReference>
<sequence>MWGNNLKTIPPGVDGHARLEALRKRVQGAEGPKPGSEEDRHPYSRSDHMLVRFLIARQWDVERAVAMLESHYRWLAETKMSKLLLDPFPEEMHIKRFYPQAYHGTDKLGRPLYIERPGQIDMPRLLQATTCERILQYFYAQTELQIRRRLPACSLVRGEVVDKSLNIMDLDGLSFRI</sequence>
<dbReference type="Gene3D" id="3.40.525.10">
    <property type="entry name" value="CRAL-TRIO lipid binding domain"/>
    <property type="match status" value="1"/>
</dbReference>
<evidence type="ECO:0000313" key="2">
    <source>
        <dbReference type="EMBL" id="CAK9053480.1"/>
    </source>
</evidence>
<dbReference type="SUPFAM" id="SSF52087">
    <property type="entry name" value="CRAL/TRIO domain"/>
    <property type="match status" value="1"/>
</dbReference>
<evidence type="ECO:0000259" key="1">
    <source>
        <dbReference type="PROSITE" id="PS50191"/>
    </source>
</evidence>
<dbReference type="SMART" id="SM01100">
    <property type="entry name" value="CRAL_TRIO_N"/>
    <property type="match status" value="1"/>
</dbReference>
<organism evidence="2 3">
    <name type="scientific">Durusdinium trenchii</name>
    <dbReference type="NCBI Taxonomy" id="1381693"/>
    <lineage>
        <taxon>Eukaryota</taxon>
        <taxon>Sar</taxon>
        <taxon>Alveolata</taxon>
        <taxon>Dinophyceae</taxon>
        <taxon>Suessiales</taxon>
        <taxon>Symbiodiniaceae</taxon>
        <taxon>Durusdinium</taxon>
    </lineage>
</organism>
<dbReference type="InterPro" id="IPR051026">
    <property type="entry name" value="PI/PC_transfer"/>
</dbReference>
<dbReference type="PANTHER" id="PTHR45657">
    <property type="entry name" value="CRAL-TRIO DOMAIN-CONTAINING PROTEIN YKL091C-RELATED"/>
    <property type="match status" value="1"/>
</dbReference>
<dbReference type="SUPFAM" id="SSF46938">
    <property type="entry name" value="CRAL/TRIO N-terminal domain"/>
    <property type="match status" value="1"/>
</dbReference>
<feature type="non-terminal residue" evidence="2">
    <location>
        <position position="177"/>
    </location>
</feature>